<dbReference type="InterPro" id="IPR003768">
    <property type="entry name" value="ScpA"/>
</dbReference>
<keyword evidence="3" id="KW-1185">Reference proteome</keyword>
<protein>
    <recommendedName>
        <fullName evidence="1">Segregation and condensation protein A</fullName>
    </recommendedName>
</protein>
<reference evidence="2 3" key="1">
    <citation type="submission" date="2022-08" db="EMBL/GenBank/DDBJ databases">
        <title>Bacterial and archaeal communities from various locations to study Microbial Dark Matter (Phase II).</title>
        <authorList>
            <person name="Stepanauskas R."/>
        </authorList>
    </citation>
    <scope>NUCLEOTIDE SEQUENCE [LARGE SCALE GENOMIC DNA]</scope>
    <source>
        <strain evidence="2 3">PD1</strain>
    </source>
</reference>
<dbReference type="PANTHER" id="PTHR33969:SF2">
    <property type="entry name" value="SEGREGATION AND CONDENSATION PROTEIN A"/>
    <property type="match status" value="1"/>
</dbReference>
<dbReference type="EMBL" id="JANUCP010000001">
    <property type="protein sequence ID" value="MCS3917805.1"/>
    <property type="molecule type" value="Genomic_DNA"/>
</dbReference>
<comment type="caution">
    <text evidence="2">The sequence shown here is derived from an EMBL/GenBank/DDBJ whole genome shotgun (WGS) entry which is preliminary data.</text>
</comment>
<dbReference type="Proteomes" id="UP001204798">
    <property type="component" value="Unassembled WGS sequence"/>
</dbReference>
<gene>
    <name evidence="2" type="ORF">M2350_000202</name>
</gene>
<sequence length="266" mass="29894">MERETILTAERLQSPEPMELTVLPAPFSFDKLPVRLPSYEGSAELLLWLLRRRLVEIGDVPAETVARQATNHSASPVQKADALAVAAELTWLKSALLLPQPEPEAVEAPEEEPQNGEMLRRRLLRNAAYGLVARFLAERGKVWSQMFPRPVNEDTPAPLKQLVIGDEPLTLLTEALKRVLARMSGAQVRVPRRRLTVPQRIRMLLQMLRALPDKMATFDALCSDCESLVEVVITFLAVLELVRRNLVGARQDEPFGPILVFLKQQT</sequence>
<dbReference type="RefSeq" id="WP_259092350.1">
    <property type="nucleotide sequence ID" value="NZ_CP130454.1"/>
</dbReference>
<dbReference type="Pfam" id="PF02616">
    <property type="entry name" value="SMC_ScpA"/>
    <property type="match status" value="1"/>
</dbReference>
<evidence type="ECO:0000256" key="1">
    <source>
        <dbReference type="ARBA" id="ARBA00044777"/>
    </source>
</evidence>
<evidence type="ECO:0000313" key="3">
    <source>
        <dbReference type="Proteomes" id="UP001204798"/>
    </source>
</evidence>
<name>A0ABT2EIZ6_9BACT</name>
<dbReference type="PANTHER" id="PTHR33969">
    <property type="entry name" value="SEGREGATION AND CONDENSATION PROTEIN A"/>
    <property type="match status" value="1"/>
</dbReference>
<dbReference type="Gene3D" id="6.10.250.2410">
    <property type="match status" value="1"/>
</dbReference>
<evidence type="ECO:0000313" key="2">
    <source>
        <dbReference type="EMBL" id="MCS3917805.1"/>
    </source>
</evidence>
<accession>A0ABT2EIZ6</accession>
<organism evidence="2 3">
    <name type="scientific">Candidatus Fervidibacter sacchari</name>
    <dbReference type="NCBI Taxonomy" id="1448929"/>
    <lineage>
        <taxon>Bacteria</taxon>
        <taxon>Candidatus Fervidibacterota</taxon>
        <taxon>Candidatus Fervidibacter</taxon>
    </lineage>
</organism>
<proteinExistence type="predicted"/>